<feature type="transmembrane region" description="Helical" evidence="6">
    <location>
        <begin position="116"/>
        <end position="138"/>
    </location>
</feature>
<organism evidence="8">
    <name type="scientific">hydrothermal vent metagenome</name>
    <dbReference type="NCBI Taxonomy" id="652676"/>
    <lineage>
        <taxon>unclassified sequences</taxon>
        <taxon>metagenomes</taxon>
        <taxon>ecological metagenomes</taxon>
    </lineage>
</organism>
<dbReference type="PANTHER" id="PTHR36115">
    <property type="entry name" value="PROLINE-RICH ANTIGEN HOMOLOG-RELATED"/>
    <property type="match status" value="1"/>
</dbReference>
<keyword evidence="5 6" id="KW-0472">Membrane</keyword>
<reference evidence="8" key="1">
    <citation type="submission" date="2016-10" db="EMBL/GenBank/DDBJ databases">
        <authorList>
            <person name="de Groot N.N."/>
        </authorList>
    </citation>
    <scope>NUCLEOTIDE SEQUENCE</scope>
</reference>
<dbReference type="Pfam" id="PF06271">
    <property type="entry name" value="RDD"/>
    <property type="match status" value="1"/>
</dbReference>
<dbReference type="InterPro" id="IPR010432">
    <property type="entry name" value="RDD"/>
</dbReference>
<evidence type="ECO:0000256" key="3">
    <source>
        <dbReference type="ARBA" id="ARBA00022692"/>
    </source>
</evidence>
<dbReference type="InterPro" id="IPR051791">
    <property type="entry name" value="Pra-immunoreactive"/>
</dbReference>
<evidence type="ECO:0000256" key="4">
    <source>
        <dbReference type="ARBA" id="ARBA00022989"/>
    </source>
</evidence>
<name>A0A1W1BRN5_9ZZZZ</name>
<comment type="subcellular location">
    <subcellularLocation>
        <location evidence="1">Cell membrane</location>
        <topology evidence="1">Multi-pass membrane protein</topology>
    </subcellularLocation>
</comment>
<dbReference type="AlphaFoldDB" id="A0A1W1BRN5"/>
<feature type="domain" description="RDD" evidence="7">
    <location>
        <begin position="36"/>
        <end position="150"/>
    </location>
</feature>
<protein>
    <submittedName>
        <fullName evidence="8">FIG00732228: membrane protein</fullName>
    </submittedName>
</protein>
<evidence type="ECO:0000256" key="2">
    <source>
        <dbReference type="ARBA" id="ARBA00022475"/>
    </source>
</evidence>
<evidence type="ECO:0000313" key="8">
    <source>
        <dbReference type="EMBL" id="SFV56137.1"/>
    </source>
</evidence>
<proteinExistence type="predicted"/>
<sequence length="162" mass="18722">MAKQRFRELKQKKYIPRENQSNTPKHLATAKLKIKAFLTDAFMLLMPIMYIVFYLVMGGREGFATHKLIGWIAILIPLVIAQTLFMYYTSQTPGYRAYNLKVIDANTQQKPSLFSIIFRNLCAVLSFLTLIGWVMMFLRKDRKTLHDLLSATEIVTIDAPQT</sequence>
<keyword evidence="3 6" id="KW-0812">Transmembrane</keyword>
<keyword evidence="2" id="KW-1003">Cell membrane</keyword>
<dbReference type="EMBL" id="FPHI01000012">
    <property type="protein sequence ID" value="SFV56137.1"/>
    <property type="molecule type" value="Genomic_DNA"/>
</dbReference>
<evidence type="ECO:0000256" key="5">
    <source>
        <dbReference type="ARBA" id="ARBA00023136"/>
    </source>
</evidence>
<evidence type="ECO:0000256" key="1">
    <source>
        <dbReference type="ARBA" id="ARBA00004651"/>
    </source>
</evidence>
<feature type="transmembrane region" description="Helical" evidence="6">
    <location>
        <begin position="36"/>
        <end position="56"/>
    </location>
</feature>
<feature type="transmembrane region" description="Helical" evidence="6">
    <location>
        <begin position="68"/>
        <end position="88"/>
    </location>
</feature>
<accession>A0A1W1BRN5</accession>
<evidence type="ECO:0000256" key="6">
    <source>
        <dbReference type="SAM" id="Phobius"/>
    </source>
</evidence>
<keyword evidence="4 6" id="KW-1133">Transmembrane helix</keyword>
<gene>
    <name evidence="8" type="ORF">MNB_SV-3-167</name>
</gene>
<evidence type="ECO:0000259" key="7">
    <source>
        <dbReference type="Pfam" id="PF06271"/>
    </source>
</evidence>
<dbReference type="GO" id="GO:0005886">
    <property type="term" value="C:plasma membrane"/>
    <property type="evidence" value="ECO:0007669"/>
    <property type="project" value="UniProtKB-SubCell"/>
</dbReference>
<dbReference type="PANTHER" id="PTHR36115:SF6">
    <property type="entry name" value="PROLINE-RICH ANTIGEN HOMOLOG"/>
    <property type="match status" value="1"/>
</dbReference>